<organism evidence="2 3">
    <name type="scientific">Rothia nasimurium</name>
    <dbReference type="NCBI Taxonomy" id="85336"/>
    <lineage>
        <taxon>Bacteria</taxon>
        <taxon>Bacillati</taxon>
        <taxon>Actinomycetota</taxon>
        <taxon>Actinomycetes</taxon>
        <taxon>Micrococcales</taxon>
        <taxon>Micrococcaceae</taxon>
        <taxon>Rothia</taxon>
    </lineage>
</organism>
<keyword evidence="1" id="KW-0472">Membrane</keyword>
<proteinExistence type="predicted"/>
<name>A0A4Y9F3Z9_9MICC</name>
<sequence length="132" mass="13958">MGLFKKKPATYLIQDDEDLIYLEEAKTPSLAERLRQGAIGLQEGLEREVKEESLLGRAAEWAEAGKSGASLRLTLVALAGILCIALLCILVLLLTGFLAVDAGTAALGISADEAVGRYQPLIVESAPGGKYS</sequence>
<reference evidence="2 3" key="1">
    <citation type="submission" date="2019-03" db="EMBL/GenBank/DDBJ databases">
        <title>Diversity of the mouse oral microbiome.</title>
        <authorList>
            <person name="Joseph S."/>
            <person name="Aduse-Opoku J."/>
            <person name="Curtis M."/>
            <person name="Wade W."/>
            <person name="Hashim A."/>
        </authorList>
    </citation>
    <scope>NUCLEOTIDE SEQUENCE [LARGE SCALE GENOMIC DNA]</scope>
    <source>
        <strain evidence="3">irhom_31</strain>
    </source>
</reference>
<dbReference type="Proteomes" id="UP000297951">
    <property type="component" value="Unassembled WGS sequence"/>
</dbReference>
<keyword evidence="1" id="KW-1133">Transmembrane helix</keyword>
<accession>A0A4Y9F3Z9</accession>
<evidence type="ECO:0000313" key="3">
    <source>
        <dbReference type="Proteomes" id="UP000297951"/>
    </source>
</evidence>
<gene>
    <name evidence="2" type="ORF">E4U03_07590</name>
</gene>
<evidence type="ECO:0000313" key="2">
    <source>
        <dbReference type="EMBL" id="TFU21963.1"/>
    </source>
</evidence>
<keyword evidence="1" id="KW-0812">Transmembrane</keyword>
<feature type="transmembrane region" description="Helical" evidence="1">
    <location>
        <begin position="75"/>
        <end position="100"/>
    </location>
</feature>
<dbReference type="EMBL" id="SPQC01000024">
    <property type="protein sequence ID" value="TFU21963.1"/>
    <property type="molecule type" value="Genomic_DNA"/>
</dbReference>
<dbReference type="RefSeq" id="WP_135012953.1">
    <property type="nucleotide sequence ID" value="NZ_JADGLK010000024.1"/>
</dbReference>
<protein>
    <submittedName>
        <fullName evidence="2">Uncharacterized protein</fullName>
    </submittedName>
</protein>
<comment type="caution">
    <text evidence="2">The sequence shown here is derived from an EMBL/GenBank/DDBJ whole genome shotgun (WGS) entry which is preliminary data.</text>
</comment>
<dbReference type="AlphaFoldDB" id="A0A4Y9F3Z9"/>
<evidence type="ECO:0000256" key="1">
    <source>
        <dbReference type="SAM" id="Phobius"/>
    </source>
</evidence>